<evidence type="ECO:0000313" key="3">
    <source>
        <dbReference type="EMBL" id="AHH93659.1"/>
    </source>
</evidence>
<dbReference type="AlphaFoldDB" id="W5W669"/>
<feature type="region of interest" description="Disordered" evidence="1">
    <location>
        <begin position="194"/>
        <end position="215"/>
    </location>
</feature>
<dbReference type="PATRIC" id="fig|1449976.3.peg.286"/>
<feature type="compositionally biased region" description="Gly residues" evidence="1">
    <location>
        <begin position="251"/>
        <end position="263"/>
    </location>
</feature>
<dbReference type="HOGENOM" id="CLU_535048_0_0_11"/>
<keyword evidence="2" id="KW-1133">Transmembrane helix</keyword>
<evidence type="ECO:0000256" key="2">
    <source>
        <dbReference type="SAM" id="Phobius"/>
    </source>
</evidence>
<keyword evidence="4" id="KW-1185">Reference proteome</keyword>
<keyword evidence="2" id="KW-0472">Membrane</keyword>
<dbReference type="STRING" id="1449976.KALB_282"/>
<dbReference type="KEGG" id="kal:KALB_282"/>
<proteinExistence type="predicted"/>
<evidence type="ECO:0000256" key="1">
    <source>
        <dbReference type="SAM" id="MobiDB-lite"/>
    </source>
</evidence>
<evidence type="ECO:0000313" key="4">
    <source>
        <dbReference type="Proteomes" id="UP000019225"/>
    </source>
</evidence>
<dbReference type="InterPro" id="IPR011050">
    <property type="entry name" value="Pectin_lyase_fold/virulence"/>
</dbReference>
<dbReference type="eggNOG" id="COG3210">
    <property type="taxonomic scope" value="Bacteria"/>
</dbReference>
<dbReference type="SUPFAM" id="SSF51126">
    <property type="entry name" value="Pectin lyase-like"/>
    <property type="match status" value="1"/>
</dbReference>
<dbReference type="EMBL" id="CP007155">
    <property type="protein sequence ID" value="AHH93659.1"/>
    <property type="molecule type" value="Genomic_DNA"/>
</dbReference>
<feature type="region of interest" description="Disordered" evidence="1">
    <location>
        <begin position="231"/>
        <end position="263"/>
    </location>
</feature>
<name>W5W669_9PSEU</name>
<gene>
    <name evidence="3" type="ORF">KALB_282</name>
</gene>
<feature type="transmembrane region" description="Helical" evidence="2">
    <location>
        <begin position="21"/>
        <end position="42"/>
    </location>
</feature>
<accession>W5W669</accession>
<dbReference type="Proteomes" id="UP000019225">
    <property type="component" value="Chromosome"/>
</dbReference>
<reference evidence="3 4" key="1">
    <citation type="journal article" date="2014" name="BMC Genomics">
        <title>Complete genome sequence of producer of the glycopeptide antibiotic Aculeximycin Kutzneria albida DSM 43870T, a representative of minor genus of Pseudonocardiaceae.</title>
        <authorList>
            <person name="Rebets Y."/>
            <person name="Tokovenko B."/>
            <person name="Lushchyk I."/>
            <person name="Ruckert C."/>
            <person name="Zaburannyi N."/>
            <person name="Bechthold A."/>
            <person name="Kalinowski J."/>
            <person name="Luzhetskyy A."/>
        </authorList>
    </citation>
    <scope>NUCLEOTIDE SEQUENCE [LARGE SCALE GENOMIC DNA]</scope>
    <source>
        <strain evidence="3">DSM 43870</strain>
    </source>
</reference>
<keyword evidence="2" id="KW-0812">Transmembrane</keyword>
<protein>
    <submittedName>
        <fullName evidence="3">Putative membrane protein</fullName>
    </submittedName>
</protein>
<organism evidence="3 4">
    <name type="scientific">Kutzneria albida DSM 43870</name>
    <dbReference type="NCBI Taxonomy" id="1449976"/>
    <lineage>
        <taxon>Bacteria</taxon>
        <taxon>Bacillati</taxon>
        <taxon>Actinomycetota</taxon>
        <taxon>Actinomycetes</taxon>
        <taxon>Pseudonocardiales</taxon>
        <taxon>Pseudonocardiaceae</taxon>
        <taxon>Kutzneria</taxon>
    </lineage>
</organism>
<sequence>MGRYRSMQFRVGNPDPTGVELMTIRVLGALAAVVVTAGWLAVPAGATRSTVPCDAQGLARALGGASSGASITLAPHCTYRLTEALPVIGVNLTINGNGATISRVAKAPAFRVLHVGQVVATITDLEVSGGLAEPGGSGGGILNDGVLTLDHVVVTGNRAGDGLAGGYGNGGSGGGVFSSARTTLTMTNSTVSGNAAGAGGADGTGQTAPGAGGRGGGIGLELATLTLTGSRVTGNRAGAGGAGRPGPDASHGGGNGASGGDGGGISLLGKGSVSVRDSSVCENTAGAGGKGGDTAGGGAGWGGVAGSGGGLSLGFNSTNVVERSTVCRNTAGRGGDAGAGTPGMRIAAAGGFAGGLNLMPGSTLAVRDSALTGNATGEAGKGDPAEYTNSGGAVLSSGDLTITGGSITGNHSHYGGGAIEQQSPRRSTAAFHIDGLRISGNTAGGPGGGIDLSQATNTVNTLRDSEVTGNTAASGGGLELAASNTVDLTGSTIRGNHPDDCAPTTCVSA</sequence>